<comment type="caution">
    <text evidence="2">The sequence shown here is derived from an EMBL/GenBank/DDBJ whole genome shotgun (WGS) entry which is preliminary data.</text>
</comment>
<name>A0ABQ1P1M7_9MICC</name>
<dbReference type="EMBL" id="BMJI01000007">
    <property type="protein sequence ID" value="GGC89299.1"/>
    <property type="molecule type" value="Genomic_DNA"/>
</dbReference>
<proteinExistence type="predicted"/>
<feature type="compositionally biased region" description="Pro residues" evidence="1">
    <location>
        <begin position="105"/>
        <end position="114"/>
    </location>
</feature>
<feature type="region of interest" description="Disordered" evidence="1">
    <location>
        <begin position="1"/>
        <end position="154"/>
    </location>
</feature>
<organism evidence="2 3">
    <name type="scientific">Tersicoccus solisilvae</name>
    <dbReference type="NCBI Taxonomy" id="1882339"/>
    <lineage>
        <taxon>Bacteria</taxon>
        <taxon>Bacillati</taxon>
        <taxon>Actinomycetota</taxon>
        <taxon>Actinomycetes</taxon>
        <taxon>Micrococcales</taxon>
        <taxon>Micrococcaceae</taxon>
        <taxon>Tersicoccus</taxon>
    </lineage>
</organism>
<feature type="compositionally biased region" description="Basic and acidic residues" evidence="1">
    <location>
        <begin position="91"/>
        <end position="104"/>
    </location>
</feature>
<evidence type="ECO:0000256" key="1">
    <source>
        <dbReference type="SAM" id="MobiDB-lite"/>
    </source>
</evidence>
<evidence type="ECO:0000313" key="3">
    <source>
        <dbReference type="Proteomes" id="UP000597761"/>
    </source>
</evidence>
<reference evidence="3" key="1">
    <citation type="journal article" date="2019" name="Int. J. Syst. Evol. Microbiol.">
        <title>The Global Catalogue of Microorganisms (GCM) 10K type strain sequencing project: providing services to taxonomists for standard genome sequencing and annotation.</title>
        <authorList>
            <consortium name="The Broad Institute Genomics Platform"/>
            <consortium name="The Broad Institute Genome Sequencing Center for Infectious Disease"/>
            <person name="Wu L."/>
            <person name="Ma J."/>
        </authorList>
    </citation>
    <scope>NUCLEOTIDE SEQUENCE [LARGE SCALE GENOMIC DNA]</scope>
    <source>
        <strain evidence="3">CGMCC 1.15480</strain>
    </source>
</reference>
<protein>
    <submittedName>
        <fullName evidence="2">Uncharacterized protein</fullName>
    </submittedName>
</protein>
<evidence type="ECO:0000313" key="2">
    <source>
        <dbReference type="EMBL" id="GGC89299.1"/>
    </source>
</evidence>
<feature type="compositionally biased region" description="Gly residues" evidence="1">
    <location>
        <begin position="18"/>
        <end position="31"/>
    </location>
</feature>
<keyword evidence="3" id="KW-1185">Reference proteome</keyword>
<feature type="compositionally biased region" description="Low complexity" evidence="1">
    <location>
        <begin position="115"/>
        <end position="133"/>
    </location>
</feature>
<feature type="region of interest" description="Disordered" evidence="1">
    <location>
        <begin position="205"/>
        <end position="251"/>
    </location>
</feature>
<feature type="compositionally biased region" description="Low complexity" evidence="1">
    <location>
        <begin position="62"/>
        <end position="90"/>
    </location>
</feature>
<sequence length="251" mass="24431">MTPSNPSPPTFPAPGSATGDGGIGTGDGDTGTGAEHGTPTGDGGTGTGDGDTGTGDGSRVEASAAAVGAAAADGSGAGGRTARAGSTGATRAEDRPGPAPDRPEPAPGGTPPASPGNAAGTGPSGSGISSMTPSNPPPPTFLRPHSATPQRPTFADQWRPMLAIGADIALTALPFSTSMTTFLGQVVKLDLSAVLLSKVVARAARRGTPPATGTPRQQSRPADHGCPSSDGARGPRRVTGEFPQQADISVR</sequence>
<feature type="compositionally biased region" description="Low complexity" evidence="1">
    <location>
        <begin position="206"/>
        <end position="216"/>
    </location>
</feature>
<accession>A0ABQ1P1M7</accession>
<feature type="compositionally biased region" description="Gly residues" evidence="1">
    <location>
        <begin position="40"/>
        <end position="56"/>
    </location>
</feature>
<gene>
    <name evidence="2" type="ORF">GCM10011512_15270</name>
</gene>
<feature type="compositionally biased region" description="Pro residues" evidence="1">
    <location>
        <begin position="1"/>
        <end position="12"/>
    </location>
</feature>
<dbReference type="Proteomes" id="UP000597761">
    <property type="component" value="Unassembled WGS sequence"/>
</dbReference>